<dbReference type="InterPro" id="IPR002110">
    <property type="entry name" value="Ankyrin_rpt"/>
</dbReference>
<dbReference type="OrthoDB" id="539213at2759"/>
<dbReference type="Proteomes" id="UP001140453">
    <property type="component" value="Unassembled WGS sequence"/>
</dbReference>
<sequence length="206" mass="22257">MDTDTKFAIHAACREGKLSTVQSLLNVDPKLSTRKDDDGRLPIHWAASANQLDIVQLLAEQKSFDVDAQDDMGWTPLMIAASVKDSEKLVGFLLSKGADPNERTSARVRDKRGQYALHRAAAIGSVPMINLFVAQKSPLNATDADGQTALHHAVAEGHGDAAFALLKAGAELAKEDAEGKKALDLAPDKEVKKYIERMAENEGIEL</sequence>
<dbReference type="PANTHER" id="PTHR24198">
    <property type="entry name" value="ANKYRIN REPEAT AND PROTEIN KINASE DOMAIN-CONTAINING PROTEIN"/>
    <property type="match status" value="1"/>
</dbReference>
<feature type="repeat" description="ANK" evidence="3">
    <location>
        <begin position="38"/>
        <end position="60"/>
    </location>
</feature>
<protein>
    <submittedName>
        <fullName evidence="4">Ankyrin-repeat protein</fullName>
    </submittedName>
</protein>
<keyword evidence="5" id="KW-1185">Reference proteome</keyword>
<dbReference type="EMBL" id="JAPEVB010000002">
    <property type="protein sequence ID" value="KAJ4394317.1"/>
    <property type="molecule type" value="Genomic_DNA"/>
</dbReference>
<dbReference type="AlphaFoldDB" id="A0A9W9CZY2"/>
<evidence type="ECO:0000313" key="4">
    <source>
        <dbReference type="EMBL" id="KAJ4394317.1"/>
    </source>
</evidence>
<dbReference type="PROSITE" id="PS50088">
    <property type="entry name" value="ANK_REPEAT"/>
    <property type="match status" value="4"/>
</dbReference>
<evidence type="ECO:0000256" key="3">
    <source>
        <dbReference type="PROSITE-ProRule" id="PRU00023"/>
    </source>
</evidence>
<gene>
    <name evidence="4" type="primary">NAS6</name>
    <name evidence="4" type="ORF">N0V93_003534</name>
</gene>
<evidence type="ECO:0000313" key="5">
    <source>
        <dbReference type="Proteomes" id="UP001140453"/>
    </source>
</evidence>
<dbReference type="SUPFAM" id="SSF48403">
    <property type="entry name" value="Ankyrin repeat"/>
    <property type="match status" value="1"/>
</dbReference>
<accession>A0A9W9CZY2</accession>
<organism evidence="4 5">
    <name type="scientific">Gnomoniopsis smithogilvyi</name>
    <dbReference type="NCBI Taxonomy" id="1191159"/>
    <lineage>
        <taxon>Eukaryota</taxon>
        <taxon>Fungi</taxon>
        <taxon>Dikarya</taxon>
        <taxon>Ascomycota</taxon>
        <taxon>Pezizomycotina</taxon>
        <taxon>Sordariomycetes</taxon>
        <taxon>Sordariomycetidae</taxon>
        <taxon>Diaporthales</taxon>
        <taxon>Gnomoniaceae</taxon>
        <taxon>Gnomoniopsis</taxon>
    </lineage>
</organism>
<keyword evidence="1" id="KW-0677">Repeat</keyword>
<name>A0A9W9CZY2_9PEZI</name>
<dbReference type="PROSITE" id="PS50297">
    <property type="entry name" value="ANK_REP_REGION"/>
    <property type="match status" value="3"/>
</dbReference>
<dbReference type="Pfam" id="PF12796">
    <property type="entry name" value="Ank_2"/>
    <property type="match status" value="2"/>
</dbReference>
<evidence type="ECO:0000256" key="1">
    <source>
        <dbReference type="ARBA" id="ARBA00022737"/>
    </source>
</evidence>
<keyword evidence="2 3" id="KW-0040">ANK repeat</keyword>
<comment type="caution">
    <text evidence="4">The sequence shown here is derived from an EMBL/GenBank/DDBJ whole genome shotgun (WGS) entry which is preliminary data.</text>
</comment>
<dbReference type="InterPro" id="IPR036770">
    <property type="entry name" value="Ankyrin_rpt-contain_sf"/>
</dbReference>
<dbReference type="SMART" id="SM00248">
    <property type="entry name" value="ANK"/>
    <property type="match status" value="5"/>
</dbReference>
<dbReference type="PRINTS" id="PR01415">
    <property type="entry name" value="ANKYRIN"/>
</dbReference>
<dbReference type="Gene3D" id="1.25.40.20">
    <property type="entry name" value="Ankyrin repeat-containing domain"/>
    <property type="match status" value="2"/>
</dbReference>
<evidence type="ECO:0000256" key="2">
    <source>
        <dbReference type="ARBA" id="ARBA00023043"/>
    </source>
</evidence>
<dbReference type="PANTHER" id="PTHR24198:SF165">
    <property type="entry name" value="ANKYRIN REPEAT-CONTAINING PROTEIN-RELATED"/>
    <property type="match status" value="1"/>
</dbReference>
<feature type="repeat" description="ANK" evidence="3">
    <location>
        <begin position="145"/>
        <end position="177"/>
    </location>
</feature>
<feature type="repeat" description="ANK" evidence="3">
    <location>
        <begin position="112"/>
        <end position="144"/>
    </location>
</feature>
<reference evidence="4" key="1">
    <citation type="submission" date="2022-10" db="EMBL/GenBank/DDBJ databases">
        <title>Tapping the CABI collections for fungal endophytes: first genome assemblies for Collariella, Neodidymelliopsis, Ascochyta clinopodiicola, Didymella pomorum, Didymosphaeria variabile, Neocosmospora piperis and Neocucurbitaria cava.</title>
        <authorList>
            <person name="Hill R."/>
        </authorList>
    </citation>
    <scope>NUCLEOTIDE SEQUENCE</scope>
    <source>
        <strain evidence="4">IMI 355082</strain>
    </source>
</reference>
<feature type="repeat" description="ANK" evidence="3">
    <location>
        <begin position="72"/>
        <end position="105"/>
    </location>
</feature>
<proteinExistence type="predicted"/>